<dbReference type="eggNOG" id="ENOG5031YTK">
    <property type="taxonomic scope" value="Bacteria"/>
</dbReference>
<keyword evidence="4" id="KW-1133">Transmembrane helix</keyword>
<proteinExistence type="predicted"/>
<keyword evidence="4" id="KW-0812">Transmembrane</keyword>
<dbReference type="AlphaFoldDB" id="Q6KHE4"/>
<dbReference type="EMBL" id="AE017308">
    <property type="protein sequence ID" value="AAT27986.1"/>
    <property type="molecule type" value="Genomic_DNA"/>
</dbReference>
<evidence type="ECO:0000313" key="7">
    <source>
        <dbReference type="Proteomes" id="UP000009072"/>
    </source>
</evidence>
<evidence type="ECO:0000259" key="5">
    <source>
        <dbReference type="PROSITE" id="PS51098"/>
    </source>
</evidence>
<dbReference type="RefSeq" id="WP_011265020.1">
    <property type="nucleotide sequence ID" value="NC_006908.1"/>
</dbReference>
<organism evidence="6 7">
    <name type="scientific">Mycoplasma mobile (strain ATCC 43663 / 163K / NCTC 11711)</name>
    <name type="common">Mesomycoplasma mobile</name>
    <dbReference type="NCBI Taxonomy" id="267748"/>
    <lineage>
        <taxon>Bacteria</taxon>
        <taxon>Bacillati</taxon>
        <taxon>Mycoplasmatota</taxon>
        <taxon>Mycoplasmoidales</taxon>
        <taxon>Metamycoplasmataceae</taxon>
        <taxon>Mesomycoplasma</taxon>
    </lineage>
</organism>
<dbReference type="GO" id="GO:0009401">
    <property type="term" value="P:phosphoenolpyruvate-dependent sugar phosphotransferase system"/>
    <property type="evidence" value="ECO:0007669"/>
    <property type="project" value="UniProtKB-KW"/>
</dbReference>
<dbReference type="KEGG" id="mmo:MMOB5000"/>
<protein>
    <submittedName>
        <fullName evidence="6">Putative glucose/sucrose specific PTS system IIB component</fullName>
    </submittedName>
</protein>
<dbReference type="InterPro" id="IPR036878">
    <property type="entry name" value="Glu_permease_IIB"/>
</dbReference>
<accession>Q6KHE4</accession>
<evidence type="ECO:0000313" key="6">
    <source>
        <dbReference type="EMBL" id="AAT27986.1"/>
    </source>
</evidence>
<feature type="transmembrane region" description="Helical" evidence="4">
    <location>
        <begin position="6"/>
        <end position="24"/>
    </location>
</feature>
<gene>
    <name evidence="6" type="ordered locus">MMOB5000</name>
</gene>
<evidence type="ECO:0000256" key="1">
    <source>
        <dbReference type="ARBA" id="ARBA00022679"/>
    </source>
</evidence>
<dbReference type="GO" id="GO:0008982">
    <property type="term" value="F:protein-N(PI)-phosphohistidine-sugar phosphotransferase activity"/>
    <property type="evidence" value="ECO:0007669"/>
    <property type="project" value="InterPro"/>
</dbReference>
<reference evidence="6 7" key="1">
    <citation type="journal article" date="2004" name="Genome Res.">
        <title>The complete genome and proteome of Mycoplasma mobile.</title>
        <authorList>
            <person name="Jaffe J.D."/>
            <person name="Stange-Thomann N."/>
            <person name="Smith C."/>
            <person name="DeCaprio D."/>
            <person name="Fisher S."/>
            <person name="Butler J."/>
            <person name="Calvo S."/>
            <person name="Elkins T."/>
            <person name="FitzGerald M.G."/>
            <person name="Hafez N."/>
            <person name="Kodira C.D."/>
            <person name="Major J."/>
            <person name="Wang S."/>
            <person name="Wilkinson J."/>
            <person name="Nicol R."/>
            <person name="Nusbaum C."/>
            <person name="Birren B."/>
            <person name="Berg H.C."/>
            <person name="Church G.M."/>
        </authorList>
    </citation>
    <scope>NUCLEOTIDE SEQUENCE [LARGE SCALE GENOMIC DNA]</scope>
    <source>
        <strain evidence="7">ATCC 43663 / 163K / NCTC 11711</strain>
    </source>
</reference>
<dbReference type="PROSITE" id="PS51098">
    <property type="entry name" value="PTS_EIIB_TYPE_1"/>
    <property type="match status" value="1"/>
</dbReference>
<name>Q6KHE4_MYCM1</name>
<dbReference type="SUPFAM" id="SSF55604">
    <property type="entry name" value="Glucose permease domain IIB"/>
    <property type="match status" value="1"/>
</dbReference>
<keyword evidence="7" id="KW-1185">Reference proteome</keyword>
<comment type="caution">
    <text evidence="3">Lacks conserved residue(s) required for the propagation of feature annotation.</text>
</comment>
<dbReference type="STRING" id="267748.MMOB5000"/>
<evidence type="ECO:0000256" key="4">
    <source>
        <dbReference type="SAM" id="Phobius"/>
    </source>
</evidence>
<dbReference type="HOGENOM" id="CLU_162090_1_0_14"/>
<keyword evidence="1" id="KW-0808">Transferase</keyword>
<dbReference type="Gene3D" id="3.30.1360.60">
    <property type="entry name" value="Glucose permease domain IIB"/>
    <property type="match status" value="1"/>
</dbReference>
<feature type="domain" description="PTS EIIB type-1" evidence="5">
    <location>
        <begin position="43"/>
        <end position="122"/>
    </location>
</feature>
<dbReference type="Proteomes" id="UP000009072">
    <property type="component" value="Chromosome"/>
</dbReference>
<evidence type="ECO:0000256" key="3">
    <source>
        <dbReference type="PROSITE-ProRule" id="PRU00421"/>
    </source>
</evidence>
<keyword evidence="2" id="KW-0598">Phosphotransferase system</keyword>
<dbReference type="OrthoDB" id="400941at2"/>
<keyword evidence="4" id="KW-0472">Membrane</keyword>
<sequence length="122" mass="13840">MSKKDKFLYIFLIIITFGLILLYWRKYRQIKPKKELSISTKISFKLEDLIDSLGSKENIKSIKSSNQIVKIAINDNSLVKIDEVKNLKGISGVVNNTTQISLVVGNSAPTIQKELENKLQKS</sequence>
<evidence type="ECO:0000256" key="2">
    <source>
        <dbReference type="ARBA" id="ARBA00022683"/>
    </source>
</evidence>
<dbReference type="InterPro" id="IPR001996">
    <property type="entry name" value="PTS_IIB_1"/>
</dbReference>